<sequence length="113" mass="12573">MTGLPKQNCMCIFPILINFVLREASTLADTISSQEINGTGVNNFVSKKESEVGYHLPRIIANVIAASMTARKPLASIHTIFPIILKPNKIKCVFTISKFINIETFVLYSFILL</sequence>
<dbReference type="AlphaFoldDB" id="Q3JA83"/>
<evidence type="ECO:0000313" key="2">
    <source>
        <dbReference type="Proteomes" id="UP000006838"/>
    </source>
</evidence>
<protein>
    <submittedName>
        <fullName evidence="1">Uncharacterized protein</fullName>
    </submittedName>
</protein>
<organism evidence="1 2">
    <name type="scientific">Nitrosococcus oceani (strain ATCC 19707 / BCRC 17464 / JCM 30415 / NCIMB 11848 / C-107)</name>
    <dbReference type="NCBI Taxonomy" id="323261"/>
    <lineage>
        <taxon>Bacteria</taxon>
        <taxon>Pseudomonadati</taxon>
        <taxon>Pseudomonadota</taxon>
        <taxon>Gammaproteobacteria</taxon>
        <taxon>Chromatiales</taxon>
        <taxon>Chromatiaceae</taxon>
        <taxon>Nitrosococcus</taxon>
    </lineage>
</organism>
<reference evidence="2" key="1">
    <citation type="journal article" date="2006" name="Appl. Environ. Microbiol.">
        <title>Complete genome sequence of the marine, chemolithoautotrophic, ammonia-oxidizing bacterium Nitrosococcus oceani ATCC 19707.</title>
        <authorList>
            <person name="Klotz M.G."/>
            <person name="Arp D.J."/>
            <person name="Chain P.S.G."/>
            <person name="El-Sheikh A.F."/>
            <person name="Hauser L.J."/>
            <person name="Hommes N.G."/>
            <person name="Larimer F.W."/>
            <person name="Malfatti S.A."/>
            <person name="Norton J.M."/>
            <person name="Poret-Peterson A.T."/>
            <person name="Vergez L.M."/>
            <person name="Ward B.B."/>
        </authorList>
    </citation>
    <scope>NUCLEOTIDE SEQUENCE [LARGE SCALE GENOMIC DNA]</scope>
    <source>
        <strain evidence="2">ATCC 19707 / BCRC 17464 / NCIMB 11848 / C-107</strain>
    </source>
</reference>
<dbReference type="InParanoid" id="Q3JA83"/>
<dbReference type="STRING" id="323261.Noc_1792"/>
<gene>
    <name evidence="1" type="ordered locus">Noc_1792</name>
</gene>
<dbReference type="EMBL" id="CP000127">
    <property type="protein sequence ID" value="ABA58263.1"/>
    <property type="molecule type" value="Genomic_DNA"/>
</dbReference>
<dbReference type="KEGG" id="noc:Noc_1792"/>
<name>Q3JA83_NITOC</name>
<dbReference type="HOGENOM" id="CLU_2130817_0_0_6"/>
<evidence type="ECO:0000313" key="1">
    <source>
        <dbReference type="EMBL" id="ABA58263.1"/>
    </source>
</evidence>
<dbReference type="Proteomes" id="UP000006838">
    <property type="component" value="Chromosome"/>
</dbReference>
<proteinExistence type="predicted"/>
<accession>Q3JA83</accession>
<keyword evidence="2" id="KW-1185">Reference proteome</keyword>